<dbReference type="Proteomes" id="UP001301731">
    <property type="component" value="Chromosome"/>
</dbReference>
<dbReference type="Pfam" id="PF12796">
    <property type="entry name" value="Ank_2"/>
    <property type="match status" value="1"/>
</dbReference>
<dbReference type="InterPro" id="IPR011989">
    <property type="entry name" value="ARM-like"/>
</dbReference>
<evidence type="ECO:0000256" key="1">
    <source>
        <dbReference type="ARBA" id="ARBA00022737"/>
    </source>
</evidence>
<dbReference type="SMART" id="SM00567">
    <property type="entry name" value="EZ_HEAT"/>
    <property type="match status" value="4"/>
</dbReference>
<dbReference type="InterPro" id="IPR016024">
    <property type="entry name" value="ARM-type_fold"/>
</dbReference>
<proteinExistence type="predicted"/>
<evidence type="ECO:0000256" key="2">
    <source>
        <dbReference type="ARBA" id="ARBA00023043"/>
    </source>
</evidence>
<evidence type="ECO:0000313" key="5">
    <source>
        <dbReference type="Proteomes" id="UP001301731"/>
    </source>
</evidence>
<evidence type="ECO:0000256" key="3">
    <source>
        <dbReference type="PROSITE-ProRule" id="PRU00023"/>
    </source>
</evidence>
<organism evidence="4 5">
    <name type="scientific">Streptomyces solicathayae</name>
    <dbReference type="NCBI Taxonomy" id="3081768"/>
    <lineage>
        <taxon>Bacteria</taxon>
        <taxon>Bacillati</taxon>
        <taxon>Actinomycetota</taxon>
        <taxon>Actinomycetes</taxon>
        <taxon>Kitasatosporales</taxon>
        <taxon>Streptomycetaceae</taxon>
        <taxon>Streptomyces</taxon>
    </lineage>
</organism>
<gene>
    <name evidence="4" type="ORF">R2D22_27835</name>
</gene>
<keyword evidence="1" id="KW-0677">Repeat</keyword>
<dbReference type="Gene3D" id="1.25.40.20">
    <property type="entry name" value="Ankyrin repeat-containing domain"/>
    <property type="match status" value="1"/>
</dbReference>
<dbReference type="SUPFAM" id="SSF48403">
    <property type="entry name" value="Ankyrin repeat"/>
    <property type="match status" value="1"/>
</dbReference>
<dbReference type="RefSeq" id="WP_318107435.1">
    <property type="nucleotide sequence ID" value="NZ_CP137573.1"/>
</dbReference>
<dbReference type="InterPro" id="IPR036770">
    <property type="entry name" value="Ankyrin_rpt-contain_sf"/>
</dbReference>
<dbReference type="SMART" id="SM00248">
    <property type="entry name" value="ANK"/>
    <property type="match status" value="4"/>
</dbReference>
<evidence type="ECO:0000313" key="4">
    <source>
        <dbReference type="EMBL" id="WOX24991.1"/>
    </source>
</evidence>
<dbReference type="InterPro" id="IPR002110">
    <property type="entry name" value="Ankyrin_rpt"/>
</dbReference>
<dbReference type="InterPro" id="IPR004155">
    <property type="entry name" value="PBS_lyase_HEAT"/>
</dbReference>
<dbReference type="PROSITE" id="PS50088">
    <property type="entry name" value="ANK_REPEAT"/>
    <property type="match status" value="1"/>
</dbReference>
<keyword evidence="5" id="KW-1185">Reference proteome</keyword>
<keyword evidence="2 3" id="KW-0040">ANK repeat</keyword>
<dbReference type="Pfam" id="PF13646">
    <property type="entry name" value="HEAT_2"/>
    <property type="match status" value="2"/>
</dbReference>
<name>A0ABZ0LZY3_9ACTN</name>
<reference evidence="4 5" key="1">
    <citation type="submission" date="2023-10" db="EMBL/GenBank/DDBJ databases">
        <title>The genome sequence of Streptomyces sp. HUAS YS2.</title>
        <authorList>
            <person name="Mo P."/>
        </authorList>
    </citation>
    <scope>NUCLEOTIDE SEQUENCE [LARGE SCALE GENOMIC DNA]</scope>
    <source>
        <strain evidence="4 5">HUAS YS2</strain>
    </source>
</reference>
<dbReference type="PANTHER" id="PTHR24171">
    <property type="entry name" value="ANKYRIN REPEAT DOMAIN-CONTAINING PROTEIN 39-RELATED"/>
    <property type="match status" value="1"/>
</dbReference>
<dbReference type="SUPFAM" id="SSF48371">
    <property type="entry name" value="ARM repeat"/>
    <property type="match status" value="1"/>
</dbReference>
<protein>
    <submittedName>
        <fullName evidence="4">HEAT repeat domain-containing protein</fullName>
    </submittedName>
</protein>
<sequence length="485" mass="50916">MDDLFEAVHAGDDDALVRLLRAGASAETADEDGGTLLYLASVANRPGAVRSLLAAGADPERGSGPDAADLPLCGAACGGHTEVVRALLAAGALADRQEEFGFTAMAWAVRQGHTDTVQALLEHGADPYLPGPDGLPPLIAAARRGSAGCVRALLGFGAGPVEDALREARGWLGADVEAGLLRSLTETYGTEYEPVVRRIPEDGGITVVVELLREDGTPGPGNEQQTGHAAIVTLLEGELGLRTSFEELAERALRCGDPELDDWTESVAALWRRGDEETFRAAAAYCGAAGDELRQAFGASVLGQLREFAPRSLPLLRELSREARDGALVEAVVAGLGQFGDPAALPEILRHAGHPDPEVRRRVAVAVTGLVPEGDARAVDALVALSRDADSGVRDWATLALAEVPGDAAAVREALAARLADPDQDTAAEAARGLAIRQDPRAVDTLVRLLSTEPPESAARDTALAALEFIQDPRLRTRLEWTTPR</sequence>
<dbReference type="EMBL" id="CP137573">
    <property type="protein sequence ID" value="WOX24991.1"/>
    <property type="molecule type" value="Genomic_DNA"/>
</dbReference>
<feature type="repeat" description="ANK" evidence="3">
    <location>
        <begin position="100"/>
        <end position="126"/>
    </location>
</feature>
<dbReference type="Gene3D" id="1.25.10.10">
    <property type="entry name" value="Leucine-rich Repeat Variant"/>
    <property type="match status" value="1"/>
</dbReference>
<dbReference type="PROSITE" id="PS50297">
    <property type="entry name" value="ANK_REP_REGION"/>
    <property type="match status" value="1"/>
</dbReference>
<accession>A0ABZ0LZY3</accession>